<protein>
    <recommendedName>
        <fullName evidence="1">Cyclic nucleotide-binding domain-containing protein</fullName>
    </recommendedName>
</protein>
<name>V5WNM9_9SPIO</name>
<dbReference type="OrthoDB" id="9776951at2"/>
<dbReference type="PATRIC" id="fig|1307761.3.peg.3265"/>
<dbReference type="EMBL" id="CP006939">
    <property type="protein sequence ID" value="AHC16616.1"/>
    <property type="molecule type" value="Genomic_DNA"/>
</dbReference>
<reference evidence="2 3" key="1">
    <citation type="journal article" date="2015" name="Stand. Genomic Sci.">
        <title>Complete genome sequence and description of Salinispira pacifica gen. nov., sp. nov., a novel spirochaete isolated form a hypersaline microbial mat.</title>
        <authorList>
            <person name="Ben Hania W."/>
            <person name="Joseph M."/>
            <person name="Schumann P."/>
            <person name="Bunk B."/>
            <person name="Fiebig A."/>
            <person name="Sproer C."/>
            <person name="Klenk H.P."/>
            <person name="Fardeau M.L."/>
            <person name="Spring S."/>
        </authorList>
    </citation>
    <scope>NUCLEOTIDE SEQUENCE [LARGE SCALE GENOMIC DNA]</scope>
    <source>
        <strain evidence="2 3">L21-RPul-D2</strain>
    </source>
</reference>
<dbReference type="AlphaFoldDB" id="V5WNM9"/>
<dbReference type="Gene3D" id="3.40.50.1580">
    <property type="entry name" value="Nucleoside phosphorylase domain"/>
    <property type="match status" value="1"/>
</dbReference>
<keyword evidence="3" id="KW-1185">Reference proteome</keyword>
<dbReference type="GO" id="GO:0009116">
    <property type="term" value="P:nucleoside metabolic process"/>
    <property type="evidence" value="ECO:0007669"/>
    <property type="project" value="InterPro"/>
</dbReference>
<dbReference type="InterPro" id="IPR014710">
    <property type="entry name" value="RmlC-like_jellyroll"/>
</dbReference>
<dbReference type="Gene3D" id="2.60.120.10">
    <property type="entry name" value="Jelly Rolls"/>
    <property type="match status" value="1"/>
</dbReference>
<sequence>MEDDRTILIHFLEDVIPFRFLPGKKLLELSEKMVPVAGSAGGILSLAGDGGIRPESASEPGIVFVLKGSLQLLEQREDGTLEIRDRLGSGRFLGEWELLFGGTRGYSLRLENDCSLCFLDGSEFLSLIREYPPFARGLSSLLRDRQGVFQAFDRFRAELSRGIAFGHVDLEDLLPLYGDLNPALHPGASDADEPDPAALQYAVKRLPNNITRTFAFLLRDELPEEFSPPDRFFQPQPSPGRRRAVWEMLPGKNLVLLRSGLSDITDLITLMCLYATEARKLRKHMYAVSAFGYLKTWLEQPGTVDKKGVENRQQAEQLLARLGFNADMAGKLLSVWPGHSIQRLYEIAVHREMFSIDIRRQRNSYNSRRTESWTSQIRRAAEKLIGASPNDLDDDYPVHIVSSNTHSLTNCLNPWFREQGERIIQWAESSGHPVCGYRWKNRQDMMYALGRDFLQEHPEERDAFELRAREAGIVRLEKTLATGIEVQLIDGAKARGRGMDSLLPESASSDPCLIVNIDYAFGEQAEHILRNLILLFHRNIRSVNFLGKAGALAGRRGDILIPTSFIHQQGDELQAPIPPDRLQLQRLEAAIGAERVHPGPMVTVEGTLLQNRMMLNYYRHLWSAVGIEMEGSFYHHEVVEAQHSGLLPKDMPQRYFYYVSDLPLGTGHNLSTPMAAAEGVPPLYAVTREVLRGIWEDQ</sequence>
<evidence type="ECO:0000313" key="2">
    <source>
        <dbReference type="EMBL" id="AHC16616.1"/>
    </source>
</evidence>
<dbReference type="eggNOG" id="COG0664">
    <property type="taxonomic scope" value="Bacteria"/>
</dbReference>
<gene>
    <name evidence="2" type="ORF">L21SP2_3276</name>
</gene>
<dbReference type="SUPFAM" id="SSF53167">
    <property type="entry name" value="Purine and uridine phosphorylases"/>
    <property type="match status" value="1"/>
</dbReference>
<feature type="domain" description="Cyclic nucleotide-binding" evidence="1">
    <location>
        <begin position="62"/>
        <end position="128"/>
    </location>
</feature>
<dbReference type="PROSITE" id="PS50042">
    <property type="entry name" value="CNMP_BINDING_3"/>
    <property type="match status" value="1"/>
</dbReference>
<accession>V5WNM9</accession>
<dbReference type="SUPFAM" id="SSF51206">
    <property type="entry name" value="cAMP-binding domain-like"/>
    <property type="match status" value="1"/>
</dbReference>
<dbReference type="KEGG" id="slr:L21SP2_3276"/>
<dbReference type="CDD" id="cd00038">
    <property type="entry name" value="CAP_ED"/>
    <property type="match status" value="1"/>
</dbReference>
<dbReference type="STRING" id="1307761.L21SP2_3276"/>
<dbReference type="GO" id="GO:0003824">
    <property type="term" value="F:catalytic activity"/>
    <property type="evidence" value="ECO:0007669"/>
    <property type="project" value="InterPro"/>
</dbReference>
<dbReference type="Pfam" id="PF00027">
    <property type="entry name" value="cNMP_binding"/>
    <property type="match status" value="1"/>
</dbReference>
<dbReference type="InterPro" id="IPR000595">
    <property type="entry name" value="cNMP-bd_dom"/>
</dbReference>
<dbReference type="InterPro" id="IPR018490">
    <property type="entry name" value="cNMP-bd_dom_sf"/>
</dbReference>
<dbReference type="RefSeq" id="WP_024269509.1">
    <property type="nucleotide sequence ID" value="NC_023035.1"/>
</dbReference>
<organism evidence="2 3">
    <name type="scientific">Salinispira pacifica</name>
    <dbReference type="NCBI Taxonomy" id="1307761"/>
    <lineage>
        <taxon>Bacteria</taxon>
        <taxon>Pseudomonadati</taxon>
        <taxon>Spirochaetota</taxon>
        <taxon>Spirochaetia</taxon>
        <taxon>Spirochaetales</taxon>
        <taxon>Spirochaetaceae</taxon>
        <taxon>Salinispira</taxon>
    </lineage>
</organism>
<dbReference type="HOGENOM" id="CLU_415560_0_0_12"/>
<dbReference type="InterPro" id="IPR035994">
    <property type="entry name" value="Nucleoside_phosphorylase_sf"/>
</dbReference>
<dbReference type="Proteomes" id="UP000018680">
    <property type="component" value="Chromosome"/>
</dbReference>
<evidence type="ECO:0000313" key="3">
    <source>
        <dbReference type="Proteomes" id="UP000018680"/>
    </source>
</evidence>
<evidence type="ECO:0000259" key="1">
    <source>
        <dbReference type="PROSITE" id="PS50042"/>
    </source>
</evidence>
<dbReference type="InterPro" id="IPR054204">
    <property type="entry name" value="DUF6909"/>
</dbReference>
<dbReference type="Pfam" id="PF21850">
    <property type="entry name" value="DUF6909"/>
    <property type="match status" value="1"/>
</dbReference>
<proteinExistence type="predicted"/>